<evidence type="ECO:0000256" key="2">
    <source>
        <dbReference type="ARBA" id="ARBA00023002"/>
    </source>
</evidence>
<keyword evidence="2" id="KW-0560">Oxidoreductase</keyword>
<name>A0A7X8XW20_9BACT</name>
<dbReference type="Proteomes" id="UP000585050">
    <property type="component" value="Unassembled WGS sequence"/>
</dbReference>
<dbReference type="NCBIfam" id="NF005754">
    <property type="entry name" value="PRK07578.1"/>
    <property type="match status" value="1"/>
</dbReference>
<accession>A0A7X8XW20</accession>
<dbReference type="PANTHER" id="PTHR43477">
    <property type="entry name" value="DIHYDROANTICAPSIN 7-DEHYDROGENASE"/>
    <property type="match status" value="1"/>
</dbReference>
<dbReference type="Pfam" id="PF13561">
    <property type="entry name" value="adh_short_C2"/>
    <property type="match status" value="1"/>
</dbReference>
<evidence type="ECO:0000313" key="4">
    <source>
        <dbReference type="Proteomes" id="UP000585050"/>
    </source>
</evidence>
<evidence type="ECO:0000313" key="3">
    <source>
        <dbReference type="EMBL" id="NLR91831.1"/>
    </source>
</evidence>
<comment type="caution">
    <text evidence="3">The sequence shown here is derived from an EMBL/GenBank/DDBJ whole genome shotgun (WGS) entry which is preliminary data.</text>
</comment>
<proteinExistence type="inferred from homology"/>
<reference evidence="3 4" key="1">
    <citation type="submission" date="2020-04" db="EMBL/GenBank/DDBJ databases">
        <title>Flammeovirga sp. SR4, a novel species isolated from seawater.</title>
        <authorList>
            <person name="Wang X."/>
        </authorList>
    </citation>
    <scope>NUCLEOTIDE SEQUENCE [LARGE SCALE GENOMIC DNA]</scope>
    <source>
        <strain evidence="3 4">SR4</strain>
    </source>
</reference>
<protein>
    <submittedName>
        <fullName evidence="3">Short chain dehydrogenase</fullName>
    </submittedName>
</protein>
<dbReference type="PANTHER" id="PTHR43477:SF1">
    <property type="entry name" value="DIHYDROANTICAPSIN 7-DEHYDROGENASE"/>
    <property type="match status" value="1"/>
</dbReference>
<dbReference type="AlphaFoldDB" id="A0A7X8XW20"/>
<organism evidence="3 4">
    <name type="scientific">Flammeovirga agarivorans</name>
    <dbReference type="NCBI Taxonomy" id="2726742"/>
    <lineage>
        <taxon>Bacteria</taxon>
        <taxon>Pseudomonadati</taxon>
        <taxon>Bacteroidota</taxon>
        <taxon>Cytophagia</taxon>
        <taxon>Cytophagales</taxon>
        <taxon>Flammeovirgaceae</taxon>
        <taxon>Flammeovirga</taxon>
    </lineage>
</organism>
<dbReference type="InterPro" id="IPR036291">
    <property type="entry name" value="NAD(P)-bd_dom_sf"/>
</dbReference>
<sequence>MKKMKIAVIGGTGTIGSGIVELLRKEHDVISIGRKSGDYQVDLLDTNGIKKMFNEIQGIDGIISTVGDGSMGSLKELELEAFHYSLNSKVIANVNLIKEAISHLKPEGFVIVTSGLASTYPIPNASALAVACAALEAFVRCITVEDTNGVNINVVSPGYVKETMESMGMDSTEGISVAEIATIYKDMIDKKVNGMIAKVPEYLASTSI</sequence>
<dbReference type="InterPro" id="IPR002347">
    <property type="entry name" value="SDR_fam"/>
</dbReference>
<comment type="similarity">
    <text evidence="1">Belongs to the short-chain dehydrogenases/reductases (SDR) family.</text>
</comment>
<evidence type="ECO:0000256" key="1">
    <source>
        <dbReference type="ARBA" id="ARBA00006484"/>
    </source>
</evidence>
<dbReference type="RefSeq" id="WP_168882544.1">
    <property type="nucleotide sequence ID" value="NZ_JABAIL010000003.1"/>
</dbReference>
<dbReference type="EMBL" id="JABAIL010000003">
    <property type="protein sequence ID" value="NLR91831.1"/>
    <property type="molecule type" value="Genomic_DNA"/>
</dbReference>
<dbReference type="Gene3D" id="3.40.50.720">
    <property type="entry name" value="NAD(P)-binding Rossmann-like Domain"/>
    <property type="match status" value="1"/>
</dbReference>
<keyword evidence="4" id="KW-1185">Reference proteome</keyword>
<dbReference type="InterPro" id="IPR051122">
    <property type="entry name" value="SDR_DHRS6-like"/>
</dbReference>
<dbReference type="SUPFAM" id="SSF51735">
    <property type="entry name" value="NAD(P)-binding Rossmann-fold domains"/>
    <property type="match status" value="1"/>
</dbReference>
<gene>
    <name evidence="3" type="ORF">HGP29_11465</name>
</gene>
<dbReference type="GO" id="GO:0016491">
    <property type="term" value="F:oxidoreductase activity"/>
    <property type="evidence" value="ECO:0007669"/>
    <property type="project" value="UniProtKB-KW"/>
</dbReference>